<dbReference type="InterPro" id="IPR014036">
    <property type="entry name" value="DeoR-like_C"/>
</dbReference>
<keyword evidence="3" id="KW-0805">Transcription regulation</keyword>
<dbReference type="Gene3D" id="3.40.50.1360">
    <property type="match status" value="1"/>
</dbReference>
<keyword evidence="2" id="KW-0678">Repressor</keyword>
<evidence type="ECO:0000256" key="2">
    <source>
        <dbReference type="ARBA" id="ARBA00022491"/>
    </source>
</evidence>
<dbReference type="PROSITE" id="PS51000">
    <property type="entry name" value="HTH_DEOR_2"/>
    <property type="match status" value="1"/>
</dbReference>
<dbReference type="AlphaFoldDB" id="A0A4R4Z8X0"/>
<accession>A0A4R4Z8X0</accession>
<dbReference type="SUPFAM" id="SSF46785">
    <property type="entry name" value="Winged helix' DNA-binding domain"/>
    <property type="match status" value="1"/>
</dbReference>
<comment type="caution">
    <text evidence="9">The sequence shown here is derived from an EMBL/GenBank/DDBJ whole genome shotgun (WGS) entry which is preliminary data.</text>
</comment>
<keyword evidence="5" id="KW-0804">Transcription</keyword>
<dbReference type="InterPro" id="IPR037171">
    <property type="entry name" value="NagB/RpiA_transferase-like"/>
</dbReference>
<dbReference type="InterPro" id="IPR018356">
    <property type="entry name" value="Tscrpt_reg_HTH_DeoR_CS"/>
</dbReference>
<organism evidence="9 10">
    <name type="scientific">Nonomuraea terrae</name>
    <dbReference type="NCBI Taxonomy" id="2530383"/>
    <lineage>
        <taxon>Bacteria</taxon>
        <taxon>Bacillati</taxon>
        <taxon>Actinomycetota</taxon>
        <taxon>Actinomycetes</taxon>
        <taxon>Streptosporangiales</taxon>
        <taxon>Streptosporangiaceae</taxon>
        <taxon>Nonomuraea</taxon>
    </lineage>
</organism>
<evidence type="ECO:0000256" key="1">
    <source>
        <dbReference type="ARBA" id="ARBA00021390"/>
    </source>
</evidence>
<evidence type="ECO:0000256" key="6">
    <source>
        <dbReference type="ARBA" id="ARBA00024937"/>
    </source>
</evidence>
<dbReference type="PANTHER" id="PTHR30363:SF4">
    <property type="entry name" value="GLYCEROL-3-PHOSPHATE REGULON REPRESSOR"/>
    <property type="match status" value="1"/>
</dbReference>
<dbReference type="Gene3D" id="1.10.10.10">
    <property type="entry name" value="Winged helix-like DNA-binding domain superfamily/Winged helix DNA-binding domain"/>
    <property type="match status" value="1"/>
</dbReference>
<feature type="domain" description="HTH deoR-type" evidence="8">
    <location>
        <begin position="170"/>
        <end position="225"/>
    </location>
</feature>
<evidence type="ECO:0000256" key="5">
    <source>
        <dbReference type="ARBA" id="ARBA00023163"/>
    </source>
</evidence>
<dbReference type="OrthoDB" id="7688673at2"/>
<feature type="compositionally biased region" description="Low complexity" evidence="7">
    <location>
        <begin position="65"/>
        <end position="74"/>
    </location>
</feature>
<dbReference type="SMART" id="SM00420">
    <property type="entry name" value="HTH_DEOR"/>
    <property type="match status" value="1"/>
</dbReference>
<dbReference type="Proteomes" id="UP000295302">
    <property type="component" value="Unassembled WGS sequence"/>
</dbReference>
<sequence length="428" mass="45279">MKPSDTFPGVFRPRSSAAAVSEPVSPPQAARPSVVVSVRHAAATSLRDLARFRVRVISVPRVLGAGRSRCSGGRSRPDPARSCCGKSRDSAREHVGNVGIRGMFVNVTSVTLCRKARKNRKNMCVASMNIWRPGPPHPSALTATRRTTHNIGHDRSKIPPSGAEVVRVLAAERHDRILTLLAPTGHARTEELARALGVSDETVRRDLSALERQGLLVRVHGGATLRVPMAGEEASFLDRATLATEEKVAIGRSAASLVRPGMTVMIDVGTTALEVARSLPNDYHGTVVTCSLLVASELAGRARIEVLVSGGRVRAGDLALSNATTLGFFQDLRPDIAFLGSGGVRADAGLTDFHVDEVATKRAVLATSARSYVLADSTKHGRVAAFRVCGLDGFTGLIAGALTDEPLAEALRGVGCHVVTGNDLSARR</sequence>
<dbReference type="PANTHER" id="PTHR30363">
    <property type="entry name" value="HTH-TYPE TRANSCRIPTIONAL REGULATOR SRLR-RELATED"/>
    <property type="match status" value="1"/>
</dbReference>
<dbReference type="InterPro" id="IPR036390">
    <property type="entry name" value="WH_DNA-bd_sf"/>
</dbReference>
<feature type="compositionally biased region" description="Low complexity" evidence="7">
    <location>
        <begin position="12"/>
        <end position="30"/>
    </location>
</feature>
<evidence type="ECO:0000256" key="7">
    <source>
        <dbReference type="SAM" id="MobiDB-lite"/>
    </source>
</evidence>
<feature type="region of interest" description="Disordered" evidence="7">
    <location>
        <begin position="65"/>
        <end position="91"/>
    </location>
</feature>
<name>A0A4R4Z8X0_9ACTN</name>
<proteinExistence type="predicted"/>
<dbReference type="SUPFAM" id="SSF100950">
    <property type="entry name" value="NagB/RpiA/CoA transferase-like"/>
    <property type="match status" value="1"/>
</dbReference>
<dbReference type="Pfam" id="PF00455">
    <property type="entry name" value="DeoRC"/>
    <property type="match status" value="1"/>
</dbReference>
<evidence type="ECO:0000256" key="3">
    <source>
        <dbReference type="ARBA" id="ARBA00023015"/>
    </source>
</evidence>
<dbReference type="InterPro" id="IPR050313">
    <property type="entry name" value="Carb_Metab_HTH_regulators"/>
</dbReference>
<dbReference type="Pfam" id="PF08220">
    <property type="entry name" value="HTH_DeoR"/>
    <property type="match status" value="1"/>
</dbReference>
<dbReference type="GO" id="GO:0003700">
    <property type="term" value="F:DNA-binding transcription factor activity"/>
    <property type="evidence" value="ECO:0007669"/>
    <property type="project" value="InterPro"/>
</dbReference>
<feature type="region of interest" description="Disordered" evidence="7">
    <location>
        <begin position="1"/>
        <end position="31"/>
    </location>
</feature>
<dbReference type="InterPro" id="IPR036388">
    <property type="entry name" value="WH-like_DNA-bd_sf"/>
</dbReference>
<keyword evidence="4" id="KW-0238">DNA-binding</keyword>
<evidence type="ECO:0000313" key="10">
    <source>
        <dbReference type="Proteomes" id="UP000295302"/>
    </source>
</evidence>
<gene>
    <name evidence="9" type="ORF">E1286_07200</name>
</gene>
<comment type="function">
    <text evidence="6">Repressor of the lactose catabolism operon. Galactose-6-phosphate is the inducer.</text>
</comment>
<evidence type="ECO:0000256" key="4">
    <source>
        <dbReference type="ARBA" id="ARBA00023125"/>
    </source>
</evidence>
<dbReference type="PROSITE" id="PS00894">
    <property type="entry name" value="HTH_DEOR_1"/>
    <property type="match status" value="1"/>
</dbReference>
<dbReference type="SMART" id="SM01134">
    <property type="entry name" value="DeoRC"/>
    <property type="match status" value="1"/>
</dbReference>
<keyword evidence="10" id="KW-1185">Reference proteome</keyword>
<evidence type="ECO:0000313" key="9">
    <source>
        <dbReference type="EMBL" id="TDD53549.1"/>
    </source>
</evidence>
<dbReference type="InterPro" id="IPR001034">
    <property type="entry name" value="DeoR_HTH"/>
</dbReference>
<reference evidence="9 10" key="1">
    <citation type="submission" date="2019-03" db="EMBL/GenBank/DDBJ databases">
        <title>Draft genome sequences of novel Actinobacteria.</title>
        <authorList>
            <person name="Sahin N."/>
            <person name="Ay H."/>
            <person name="Saygin H."/>
        </authorList>
    </citation>
    <scope>NUCLEOTIDE SEQUENCE [LARGE SCALE GENOMIC DNA]</scope>
    <source>
        <strain evidence="9 10">CH32</strain>
    </source>
</reference>
<dbReference type="GO" id="GO:0003677">
    <property type="term" value="F:DNA binding"/>
    <property type="evidence" value="ECO:0007669"/>
    <property type="project" value="UniProtKB-KW"/>
</dbReference>
<dbReference type="EMBL" id="SMKQ01000012">
    <property type="protein sequence ID" value="TDD53549.1"/>
    <property type="molecule type" value="Genomic_DNA"/>
</dbReference>
<protein>
    <recommendedName>
        <fullName evidence="1">Lactose phosphotransferase system repressor</fullName>
    </recommendedName>
</protein>
<dbReference type="PRINTS" id="PR00037">
    <property type="entry name" value="HTHLACR"/>
</dbReference>
<evidence type="ECO:0000259" key="8">
    <source>
        <dbReference type="PROSITE" id="PS51000"/>
    </source>
</evidence>